<gene>
    <name evidence="1" type="ORF">LSAT_V11C800398270</name>
</gene>
<protein>
    <submittedName>
        <fullName evidence="1">Uncharacterized protein</fullName>
    </submittedName>
</protein>
<accession>A0A9R1WXM4</accession>
<sequence length="99" mass="11155">MKDFGPLHYLLGLDVLVHDIGIYLQAKYPSNLISRAGLNDSKAEARPDFTEFENTELPEVSLLTILYLEWVYRVRTGRFTELGLKGPQSTSEDRGKAPA</sequence>
<keyword evidence="2" id="KW-1185">Reference proteome</keyword>
<dbReference type="AlphaFoldDB" id="A0A9R1WXM4"/>
<name>A0A9R1WXM4_LACSA</name>
<organism evidence="1 2">
    <name type="scientific">Lactuca sativa</name>
    <name type="common">Garden lettuce</name>
    <dbReference type="NCBI Taxonomy" id="4236"/>
    <lineage>
        <taxon>Eukaryota</taxon>
        <taxon>Viridiplantae</taxon>
        <taxon>Streptophyta</taxon>
        <taxon>Embryophyta</taxon>
        <taxon>Tracheophyta</taxon>
        <taxon>Spermatophyta</taxon>
        <taxon>Magnoliopsida</taxon>
        <taxon>eudicotyledons</taxon>
        <taxon>Gunneridae</taxon>
        <taxon>Pentapetalae</taxon>
        <taxon>asterids</taxon>
        <taxon>campanulids</taxon>
        <taxon>Asterales</taxon>
        <taxon>Asteraceae</taxon>
        <taxon>Cichorioideae</taxon>
        <taxon>Cichorieae</taxon>
        <taxon>Lactucinae</taxon>
        <taxon>Lactuca</taxon>
    </lineage>
</organism>
<reference evidence="1 2" key="1">
    <citation type="journal article" date="2017" name="Nat. Commun.">
        <title>Genome assembly with in vitro proximity ligation data and whole-genome triplication in lettuce.</title>
        <authorList>
            <person name="Reyes-Chin-Wo S."/>
            <person name="Wang Z."/>
            <person name="Yang X."/>
            <person name="Kozik A."/>
            <person name="Arikit S."/>
            <person name="Song C."/>
            <person name="Xia L."/>
            <person name="Froenicke L."/>
            <person name="Lavelle D.O."/>
            <person name="Truco M.J."/>
            <person name="Xia R."/>
            <person name="Zhu S."/>
            <person name="Xu C."/>
            <person name="Xu H."/>
            <person name="Xu X."/>
            <person name="Cox K."/>
            <person name="Korf I."/>
            <person name="Meyers B.C."/>
            <person name="Michelmore R.W."/>
        </authorList>
    </citation>
    <scope>NUCLEOTIDE SEQUENCE [LARGE SCALE GENOMIC DNA]</scope>
    <source>
        <strain evidence="2">cv. Salinas</strain>
        <tissue evidence="1">Seedlings</tissue>
    </source>
</reference>
<comment type="caution">
    <text evidence="1">The sequence shown here is derived from an EMBL/GenBank/DDBJ whole genome shotgun (WGS) entry which is preliminary data.</text>
</comment>
<dbReference type="EMBL" id="NBSK02000008">
    <property type="protein sequence ID" value="KAJ0190374.1"/>
    <property type="molecule type" value="Genomic_DNA"/>
</dbReference>
<proteinExistence type="predicted"/>
<dbReference type="Proteomes" id="UP000235145">
    <property type="component" value="Unassembled WGS sequence"/>
</dbReference>
<evidence type="ECO:0000313" key="2">
    <source>
        <dbReference type="Proteomes" id="UP000235145"/>
    </source>
</evidence>
<evidence type="ECO:0000313" key="1">
    <source>
        <dbReference type="EMBL" id="KAJ0190374.1"/>
    </source>
</evidence>